<protein>
    <submittedName>
        <fullName evidence="6">Cyclomaltodextrin glucanotransferase</fullName>
    </submittedName>
</protein>
<accession>A0A2N3RIA6</accession>
<dbReference type="OrthoDB" id="9805159at2"/>
<dbReference type="Gene3D" id="3.20.20.80">
    <property type="entry name" value="Glycosidases"/>
    <property type="match status" value="1"/>
</dbReference>
<evidence type="ECO:0000256" key="4">
    <source>
        <dbReference type="SAM" id="MobiDB-lite"/>
    </source>
</evidence>
<dbReference type="Proteomes" id="UP000233720">
    <property type="component" value="Unassembled WGS sequence"/>
</dbReference>
<dbReference type="Pfam" id="PF00128">
    <property type="entry name" value="Alpha-amylase"/>
    <property type="match status" value="1"/>
</dbReference>
<dbReference type="GO" id="GO:0005975">
    <property type="term" value="P:carbohydrate metabolic process"/>
    <property type="evidence" value="ECO:0007669"/>
    <property type="project" value="InterPro"/>
</dbReference>
<proteinExistence type="predicted"/>
<feature type="region of interest" description="Disordered" evidence="4">
    <location>
        <begin position="84"/>
        <end position="103"/>
    </location>
</feature>
<reference evidence="8 9" key="1">
    <citation type="submission" date="2017-11" db="EMBL/GenBank/DDBJ databases">
        <title>Xanthomonas prunicola sp. nov., a novel pathogen that affects nectarine (Prunus persica var. nectarine) trees.</title>
        <authorList>
            <person name="Lopez M."/>
            <person name="Lopez-Soriano P."/>
            <person name="Garita-Cambronero J."/>
            <person name="Beltran C."/>
            <person name="Taghouti G."/>
            <person name="Portier P."/>
            <person name="Cubero J."/>
            <person name="Fischer-Le Saux M."/>
            <person name="Marco-Noales E."/>
        </authorList>
    </citation>
    <scope>NUCLEOTIDE SEQUENCE [LARGE SCALE GENOMIC DNA]</scope>
    <source>
        <strain evidence="6 8">CFBP8353</strain>
        <strain evidence="7 9">CFBP8354</strain>
    </source>
</reference>
<dbReference type="InterPro" id="IPR017853">
    <property type="entry name" value="GH"/>
</dbReference>
<gene>
    <name evidence="6" type="ORF">XpruCFBP8353_13540</name>
    <name evidence="7" type="ORF">XpruCFBP8354_13525</name>
</gene>
<evidence type="ECO:0000256" key="1">
    <source>
        <dbReference type="ARBA" id="ARBA00001913"/>
    </source>
</evidence>
<dbReference type="SUPFAM" id="SSF51445">
    <property type="entry name" value="(Trans)glycosidases"/>
    <property type="match status" value="1"/>
</dbReference>
<evidence type="ECO:0000313" key="9">
    <source>
        <dbReference type="Proteomes" id="UP000233748"/>
    </source>
</evidence>
<feature type="compositionally biased region" description="Basic and acidic residues" evidence="4">
    <location>
        <begin position="87"/>
        <end position="99"/>
    </location>
</feature>
<dbReference type="PANTHER" id="PTHR10357">
    <property type="entry name" value="ALPHA-AMYLASE FAMILY MEMBER"/>
    <property type="match status" value="1"/>
</dbReference>
<dbReference type="AlphaFoldDB" id="A0A2N3RIA6"/>
<comment type="cofactor">
    <cofactor evidence="1">
        <name>Ca(2+)</name>
        <dbReference type="ChEBI" id="CHEBI:29108"/>
    </cofactor>
</comment>
<organism evidence="6 8">
    <name type="scientific">Xanthomonas prunicola</name>
    <dbReference type="NCBI Taxonomy" id="2053930"/>
    <lineage>
        <taxon>Bacteria</taxon>
        <taxon>Pseudomonadati</taxon>
        <taxon>Pseudomonadota</taxon>
        <taxon>Gammaproteobacteria</taxon>
        <taxon>Lysobacterales</taxon>
        <taxon>Lysobacteraceae</taxon>
        <taxon>Xanthomonas</taxon>
    </lineage>
</organism>
<keyword evidence="2" id="KW-0479">Metal-binding</keyword>
<name>A0A2N3RIA6_9XANT</name>
<evidence type="ECO:0000313" key="7">
    <source>
        <dbReference type="EMBL" id="PKV16503.1"/>
    </source>
</evidence>
<dbReference type="CDD" id="cd11339">
    <property type="entry name" value="AmyAc_bac_CMD_like_2"/>
    <property type="match status" value="1"/>
</dbReference>
<dbReference type="GO" id="GO:0016740">
    <property type="term" value="F:transferase activity"/>
    <property type="evidence" value="ECO:0007669"/>
    <property type="project" value="UniProtKB-KW"/>
</dbReference>
<keyword evidence="9" id="KW-1185">Reference proteome</keyword>
<dbReference type="PANTHER" id="PTHR10357:SF215">
    <property type="entry name" value="ALPHA-AMYLASE 1"/>
    <property type="match status" value="1"/>
</dbReference>
<keyword evidence="3" id="KW-0732">Signal</keyword>
<dbReference type="Gene3D" id="2.60.40.1180">
    <property type="entry name" value="Golgi alpha-mannosidase II"/>
    <property type="match status" value="1"/>
</dbReference>
<sequence>MVGRPADLCVGHRRAQPVDRRRMRGAGPRRLGRAVMRSAMYVALTMYAGAAMATPAAKDYYGTLEPFAAEAVYFVVTDRFVNGDTGNDQRDQGGAHRTFDVPTPCADGSDDNIGYLGGDFKGIVEHADYIRDMGFGAVWITPIVDNPDEAFTGGKPITCGSTLSDHGKTGYHGYWGVNFYKLDEHLPSPGLDFAGFTRAMHASKLKVVLDIVGNHGSPAYTMPQAQPGFGKIYDAQGRLVADHQNLPPAQLDPQHNRLHAFYNTGGGLAELSDLNENNPAVLDYLSGAYLQWMEQGADAFRIDTIGWMPDRFWHAFVARMREKRPGFFMFGEAFDYDANKIAGHTWARNAGVSVLDFPLKQQLAAVFGHEQAGFEKLATPLFLRQGPYANPYELMSFYDNHDMARLDASDNGFIDAHNWLFTARGIPVIYYGSEIGFMRGRAEHAGNRNYFGVERIRDAPQSPIFAPLRQIAQVRRDTPALQRGVQVDVQLRGNQAAFLRVYQQAGTTQTALVLLNKADTEATIEVKRFLQPGTWRDAMSGAQLPVQRGLATQVPAHGVRVLLSDAPITDPALRKQLDLQMAEQIARDARNK</sequence>
<dbReference type="EMBL" id="PHKV01000004">
    <property type="protein sequence ID" value="PKV12227.1"/>
    <property type="molecule type" value="Genomic_DNA"/>
</dbReference>
<dbReference type="GO" id="GO:0046872">
    <property type="term" value="F:metal ion binding"/>
    <property type="evidence" value="ECO:0007669"/>
    <property type="project" value="UniProtKB-KW"/>
</dbReference>
<evidence type="ECO:0000256" key="2">
    <source>
        <dbReference type="ARBA" id="ARBA00022723"/>
    </source>
</evidence>
<evidence type="ECO:0000259" key="5">
    <source>
        <dbReference type="SMART" id="SM00642"/>
    </source>
</evidence>
<dbReference type="Proteomes" id="UP000233748">
    <property type="component" value="Unassembled WGS sequence"/>
</dbReference>
<evidence type="ECO:0000313" key="8">
    <source>
        <dbReference type="Proteomes" id="UP000233720"/>
    </source>
</evidence>
<comment type="caution">
    <text evidence="6">The sequence shown here is derived from an EMBL/GenBank/DDBJ whole genome shotgun (WGS) entry which is preliminary data.</text>
</comment>
<dbReference type="InterPro" id="IPR013780">
    <property type="entry name" value="Glyco_hydro_b"/>
</dbReference>
<dbReference type="SUPFAM" id="SSF51011">
    <property type="entry name" value="Glycosyl hydrolase domain"/>
    <property type="match status" value="1"/>
</dbReference>
<feature type="domain" description="Glycosyl hydrolase family 13 catalytic" evidence="5">
    <location>
        <begin position="74"/>
        <end position="457"/>
    </location>
</feature>
<dbReference type="SMART" id="SM00642">
    <property type="entry name" value="Aamy"/>
    <property type="match status" value="1"/>
</dbReference>
<keyword evidence="6" id="KW-0808">Transferase</keyword>
<evidence type="ECO:0000256" key="3">
    <source>
        <dbReference type="ARBA" id="ARBA00022729"/>
    </source>
</evidence>
<dbReference type="InterPro" id="IPR006047">
    <property type="entry name" value="GH13_cat_dom"/>
</dbReference>
<dbReference type="EMBL" id="PHKW01000004">
    <property type="protein sequence ID" value="PKV16503.1"/>
    <property type="molecule type" value="Genomic_DNA"/>
</dbReference>
<evidence type="ECO:0000313" key="6">
    <source>
        <dbReference type="EMBL" id="PKV12227.1"/>
    </source>
</evidence>